<dbReference type="InterPro" id="IPR050187">
    <property type="entry name" value="Lipid_Phosphate_FormReg"/>
</dbReference>
<dbReference type="Pfam" id="PF01398">
    <property type="entry name" value="JAB"/>
    <property type="match status" value="1"/>
</dbReference>
<organism evidence="2 3">
    <name type="scientific">Clitoria ternatea</name>
    <name type="common">Butterfly pea</name>
    <dbReference type="NCBI Taxonomy" id="43366"/>
    <lineage>
        <taxon>Eukaryota</taxon>
        <taxon>Viridiplantae</taxon>
        <taxon>Streptophyta</taxon>
        <taxon>Embryophyta</taxon>
        <taxon>Tracheophyta</taxon>
        <taxon>Spermatophyta</taxon>
        <taxon>Magnoliopsida</taxon>
        <taxon>eudicotyledons</taxon>
        <taxon>Gunneridae</taxon>
        <taxon>Pentapetalae</taxon>
        <taxon>rosids</taxon>
        <taxon>fabids</taxon>
        <taxon>Fabales</taxon>
        <taxon>Fabaceae</taxon>
        <taxon>Papilionoideae</taxon>
        <taxon>50 kb inversion clade</taxon>
        <taxon>NPAAA clade</taxon>
        <taxon>indigoferoid/millettioid clade</taxon>
        <taxon>Phaseoleae</taxon>
        <taxon>Clitoria</taxon>
    </lineage>
</organism>
<dbReference type="Pfam" id="PF00781">
    <property type="entry name" value="DAGK_cat"/>
    <property type="match status" value="1"/>
</dbReference>
<evidence type="ECO:0000313" key="3">
    <source>
        <dbReference type="Proteomes" id="UP001359559"/>
    </source>
</evidence>
<accession>A0AAN9PT40</accession>
<dbReference type="GO" id="GO:0001729">
    <property type="term" value="F:ceramide kinase activity"/>
    <property type="evidence" value="ECO:0007669"/>
    <property type="project" value="TreeGrafter"/>
</dbReference>
<protein>
    <recommendedName>
        <fullName evidence="1">DAGKc domain-containing protein</fullName>
    </recommendedName>
</protein>
<sequence>MEVMGLMLGEFMDEYIVRVVDVFTMPQSGTGVLNGLLSRDNQKEGISIPIGIIPAGSDNSLVWTVLGVRDPVSTAMAIVKGGLTATNVFAVEWIQTNKIHF</sequence>
<proteinExistence type="predicted"/>
<dbReference type="PANTHER" id="PTHR12358">
    <property type="entry name" value="SPHINGOSINE KINASE"/>
    <property type="match status" value="1"/>
</dbReference>
<dbReference type="SUPFAM" id="SSF111331">
    <property type="entry name" value="NAD kinase/diacylglycerol kinase-like"/>
    <property type="match status" value="1"/>
</dbReference>
<dbReference type="EMBL" id="JAYKXN010000002">
    <property type="protein sequence ID" value="KAK7309636.1"/>
    <property type="molecule type" value="Genomic_DNA"/>
</dbReference>
<dbReference type="GO" id="GO:0008237">
    <property type="term" value="F:metallopeptidase activity"/>
    <property type="evidence" value="ECO:0007669"/>
    <property type="project" value="InterPro"/>
</dbReference>
<keyword evidence="3" id="KW-1185">Reference proteome</keyword>
<dbReference type="InterPro" id="IPR016064">
    <property type="entry name" value="NAD/diacylglycerol_kinase_sf"/>
</dbReference>
<gene>
    <name evidence="2" type="ORF">RJT34_06527</name>
</gene>
<dbReference type="InterPro" id="IPR000555">
    <property type="entry name" value="JAMM/MPN+_dom"/>
</dbReference>
<dbReference type="AlphaFoldDB" id="A0AAN9PT40"/>
<dbReference type="InterPro" id="IPR017438">
    <property type="entry name" value="ATP-NAD_kinase_N"/>
</dbReference>
<reference evidence="2 3" key="1">
    <citation type="submission" date="2024-01" db="EMBL/GenBank/DDBJ databases">
        <title>The genomes of 5 underutilized Papilionoideae crops provide insights into root nodulation and disease resistance.</title>
        <authorList>
            <person name="Yuan L."/>
        </authorList>
    </citation>
    <scope>NUCLEOTIDE SEQUENCE [LARGE SCALE GENOMIC DNA]</scope>
    <source>
        <strain evidence="2">LY-2023</strain>
        <tissue evidence="2">Leaf</tissue>
    </source>
</reference>
<comment type="caution">
    <text evidence="2">The sequence shown here is derived from an EMBL/GenBank/DDBJ whole genome shotgun (WGS) entry which is preliminary data.</text>
</comment>
<dbReference type="PANTHER" id="PTHR12358:SF111">
    <property type="entry name" value="CERAMIDE KINASE, ISOFORM A"/>
    <property type="match status" value="1"/>
</dbReference>
<dbReference type="GO" id="GO:0006672">
    <property type="term" value="P:ceramide metabolic process"/>
    <property type="evidence" value="ECO:0007669"/>
    <property type="project" value="TreeGrafter"/>
</dbReference>
<dbReference type="GO" id="GO:0016020">
    <property type="term" value="C:membrane"/>
    <property type="evidence" value="ECO:0007669"/>
    <property type="project" value="GOC"/>
</dbReference>
<dbReference type="InterPro" id="IPR001206">
    <property type="entry name" value="Diacylglycerol_kinase_cat_dom"/>
</dbReference>
<name>A0AAN9PT40_CLITE</name>
<evidence type="ECO:0000259" key="1">
    <source>
        <dbReference type="PROSITE" id="PS50146"/>
    </source>
</evidence>
<feature type="domain" description="DAGKc" evidence="1">
    <location>
        <begin position="32"/>
        <end position="95"/>
    </location>
</feature>
<dbReference type="PROSITE" id="PS50146">
    <property type="entry name" value="DAGK"/>
    <property type="match status" value="1"/>
</dbReference>
<dbReference type="Proteomes" id="UP001359559">
    <property type="component" value="Unassembled WGS sequence"/>
</dbReference>
<evidence type="ECO:0000313" key="2">
    <source>
        <dbReference type="EMBL" id="KAK7309636.1"/>
    </source>
</evidence>
<dbReference type="Gene3D" id="3.40.50.10330">
    <property type="entry name" value="Probable inorganic polyphosphate/atp-NAD kinase, domain 1"/>
    <property type="match status" value="1"/>
</dbReference>